<accession>A0AAN7Q0C2</accession>
<dbReference type="EMBL" id="JARPUR010000002">
    <property type="protein sequence ID" value="KAK4882049.1"/>
    <property type="molecule type" value="Genomic_DNA"/>
</dbReference>
<organism evidence="1 2">
    <name type="scientific">Aquatica leii</name>
    <dbReference type="NCBI Taxonomy" id="1421715"/>
    <lineage>
        <taxon>Eukaryota</taxon>
        <taxon>Metazoa</taxon>
        <taxon>Ecdysozoa</taxon>
        <taxon>Arthropoda</taxon>
        <taxon>Hexapoda</taxon>
        <taxon>Insecta</taxon>
        <taxon>Pterygota</taxon>
        <taxon>Neoptera</taxon>
        <taxon>Endopterygota</taxon>
        <taxon>Coleoptera</taxon>
        <taxon>Polyphaga</taxon>
        <taxon>Elateriformia</taxon>
        <taxon>Elateroidea</taxon>
        <taxon>Lampyridae</taxon>
        <taxon>Luciolinae</taxon>
        <taxon>Aquatica</taxon>
    </lineage>
</organism>
<comment type="caution">
    <text evidence="1">The sequence shown here is derived from an EMBL/GenBank/DDBJ whole genome shotgun (WGS) entry which is preliminary data.</text>
</comment>
<name>A0AAN7Q0C2_9COLE</name>
<reference evidence="2" key="1">
    <citation type="submission" date="2023-01" db="EMBL/GenBank/DDBJ databases">
        <title>Key to firefly adult light organ development and bioluminescence: homeobox transcription factors regulate luciferase expression and transportation to peroxisome.</title>
        <authorList>
            <person name="Fu X."/>
        </authorList>
    </citation>
    <scope>NUCLEOTIDE SEQUENCE [LARGE SCALE GENOMIC DNA]</scope>
</reference>
<gene>
    <name evidence="1" type="ORF">RN001_005368</name>
</gene>
<dbReference type="PROSITE" id="PS50096">
    <property type="entry name" value="IQ"/>
    <property type="match status" value="1"/>
</dbReference>
<protein>
    <submittedName>
        <fullName evidence="1">Uncharacterized protein</fullName>
    </submittedName>
</protein>
<dbReference type="AlphaFoldDB" id="A0AAN7Q0C2"/>
<evidence type="ECO:0000313" key="1">
    <source>
        <dbReference type="EMBL" id="KAK4882049.1"/>
    </source>
</evidence>
<dbReference type="Proteomes" id="UP001353858">
    <property type="component" value="Unassembled WGS sequence"/>
</dbReference>
<proteinExistence type="predicted"/>
<evidence type="ECO:0000313" key="2">
    <source>
        <dbReference type="Proteomes" id="UP001353858"/>
    </source>
</evidence>
<keyword evidence="2" id="KW-1185">Reference proteome</keyword>
<sequence length="145" mass="17557">MNESNNIDIKTQSTITIQRCFRKYLRRKNRKEDQITHNKREDQLEHDEFVALFTMIKSSLEKYYKTKDQIKLKNIDKLIIEVDKVSNSLLSVKTFEDCERISLKNIEKSDIEMKAKLRHENELKKYELQWWEKLKQNDENDAFGI</sequence>